<dbReference type="Gene3D" id="1.25.40.10">
    <property type="entry name" value="Tetratricopeptide repeat domain"/>
    <property type="match status" value="1"/>
</dbReference>
<dbReference type="GO" id="GO:0061574">
    <property type="term" value="C:ASAP complex"/>
    <property type="evidence" value="ECO:0007669"/>
    <property type="project" value="TreeGrafter"/>
</dbReference>
<dbReference type="GO" id="GO:0007417">
    <property type="term" value="P:central nervous system development"/>
    <property type="evidence" value="ECO:0007669"/>
    <property type="project" value="EnsemblMetazoa"/>
</dbReference>
<dbReference type="Pfam" id="PF00076">
    <property type="entry name" value="RRM_1"/>
    <property type="match status" value="1"/>
</dbReference>
<dbReference type="InterPro" id="IPR012677">
    <property type="entry name" value="Nucleotide-bd_a/b_plait_sf"/>
</dbReference>
<dbReference type="GO" id="GO:0003723">
    <property type="term" value="F:RNA binding"/>
    <property type="evidence" value="ECO:0007669"/>
    <property type="project" value="UniProtKB-UniRule"/>
</dbReference>
<dbReference type="AlphaFoldDB" id="B4K261"/>
<name>B4K261_DROGR</name>
<organism evidence="6">
    <name type="scientific">Drosophila grimshawi</name>
    <name type="common">Hawaiian fruit fly</name>
    <name type="synonym">Idiomyia grimshawi</name>
    <dbReference type="NCBI Taxonomy" id="7222"/>
    <lineage>
        <taxon>Eukaryota</taxon>
        <taxon>Metazoa</taxon>
        <taxon>Ecdysozoa</taxon>
        <taxon>Arthropoda</taxon>
        <taxon>Hexapoda</taxon>
        <taxon>Insecta</taxon>
        <taxon>Pterygota</taxon>
        <taxon>Neoptera</taxon>
        <taxon>Endopterygota</taxon>
        <taxon>Diptera</taxon>
        <taxon>Brachycera</taxon>
        <taxon>Muscomorpha</taxon>
        <taxon>Ephydroidea</taxon>
        <taxon>Drosophilidae</taxon>
        <taxon>Drosophila</taxon>
        <taxon>Hawaiian Drosophila</taxon>
    </lineage>
</organism>
<feature type="region of interest" description="Disordered" evidence="3">
    <location>
        <begin position="655"/>
        <end position="773"/>
    </location>
</feature>
<evidence type="ECO:0000259" key="4">
    <source>
        <dbReference type="PROSITE" id="PS50102"/>
    </source>
</evidence>
<dbReference type="Proteomes" id="UP000001070">
    <property type="component" value="Unassembled WGS sequence"/>
</dbReference>
<dbReference type="SUPFAM" id="SSF54928">
    <property type="entry name" value="RNA-binding domain, RBD"/>
    <property type="match status" value="1"/>
</dbReference>
<proteinExistence type="predicted"/>
<keyword evidence="1 2" id="KW-0694">RNA-binding</keyword>
<dbReference type="STRING" id="7222.B4K261"/>
<keyword evidence="6" id="KW-1185">Reference proteome</keyword>
<evidence type="ECO:0000256" key="3">
    <source>
        <dbReference type="SAM" id="MobiDB-lite"/>
    </source>
</evidence>
<dbReference type="InterPro" id="IPR000504">
    <property type="entry name" value="RRM_dom"/>
</dbReference>
<protein>
    <submittedName>
        <fullName evidence="5">GH23233</fullName>
    </submittedName>
</protein>
<sequence length="773" mass="86927">MASEADKNAPAGEAQPDNILIEQPIEISSDSDSDDSGSVRAESSSESNVNIVNSLSDSDSDLQSQEEDTLEDDFAVQLAMPGKNYKQFMELCVTAFELNVFEKIEMAITEFDQHFVIPPHIWLKYLKALKVVTQTPAECAVFHSKCARALSSRYDEPLAEFVVKSLLEEQLVEQHLMWAKVLADYGLERVDFIKDLREALGLLSDQEEIELVEKTMCAQCVTWNCNEEQLDSIEQLIVDFKNKLYCSSTALMLDSYICKANTLRISTKIKLTLGKYFYERGLAKYPTNSNLWLDYIAYMSKPLEFNDKEEIHSAINDGYLSSKPLQLIERALRTKPTIEINHKYLQLMEHYDFSLDRIDKNLNRLFERINQFIKMTVELHLDYLAYRVRQTNVDDKEQVDQLRVAFRVVWNRLSIQYGDQADTSYEVLQLWAAVEYAKLKSPSNGAAIWSEILNYPGSDVKSHLWLAYAQMENAVLELYRCKERCFGTFETIAKCQLYGVPYTCMDSKFSAPWQHRAQTPYQKPGKKPTQQAANREIVPTTKKEKKQKKPPPPTPAATTATSNESKESNFKYSSSLEPNKIFIKNLYPRCTTMDLTAVFAAFGSIQDVRLVRKPNRKAKLIAYIEYDNPEAAQEAVISGDGVNIGGLNIEVSISNPPPKNFPSTSTSAAAASGSSKSLGAASTTRPEKRGSQTTLIPTQLLMQDAKRRKKLELDDDTGTNSTDGGDANGTKCGGDAANGKESVANKDTEAAKETEQPAVAPKSNDDFRRLFNI</sequence>
<dbReference type="GO" id="GO:0000398">
    <property type="term" value="P:mRNA splicing, via spliceosome"/>
    <property type="evidence" value="ECO:0007669"/>
    <property type="project" value="TreeGrafter"/>
</dbReference>
<dbReference type="Gene3D" id="3.30.70.330">
    <property type="match status" value="1"/>
</dbReference>
<dbReference type="FunCoup" id="B4K261">
    <property type="interactions" value="1400"/>
</dbReference>
<dbReference type="SUPFAM" id="SSF48452">
    <property type="entry name" value="TPR-like"/>
    <property type="match status" value="1"/>
</dbReference>
<evidence type="ECO:0000313" key="6">
    <source>
        <dbReference type="Proteomes" id="UP000001070"/>
    </source>
</evidence>
<dbReference type="SMART" id="SM00386">
    <property type="entry name" value="HAT"/>
    <property type="match status" value="3"/>
</dbReference>
<dbReference type="EMBL" id="CH918544">
    <property type="protein sequence ID" value="EDW05190.1"/>
    <property type="molecule type" value="Genomic_DNA"/>
</dbReference>
<gene>
    <name evidence="5" type="primary">Dgri\GH23233</name>
    <name evidence="5" type="ORF">Dgri_GH23233</name>
</gene>
<feature type="region of interest" description="Disordered" evidence="3">
    <location>
        <begin position="1"/>
        <end position="68"/>
    </location>
</feature>
<dbReference type="InterPro" id="IPR035979">
    <property type="entry name" value="RBD_domain_sf"/>
</dbReference>
<dbReference type="InParanoid" id="B4K261"/>
<dbReference type="PROSITE" id="PS50102">
    <property type="entry name" value="RRM"/>
    <property type="match status" value="1"/>
</dbReference>
<accession>B4K261</accession>
<reference evidence="5 6" key="1">
    <citation type="journal article" date="2007" name="Nature">
        <title>Evolution of genes and genomes on the Drosophila phylogeny.</title>
        <authorList>
            <consortium name="Drosophila 12 Genomes Consortium"/>
            <person name="Clark A.G."/>
            <person name="Eisen M.B."/>
            <person name="Smith D.R."/>
            <person name="Bergman C.M."/>
            <person name="Oliver B."/>
            <person name="Markow T.A."/>
            <person name="Kaufman T.C."/>
            <person name="Kellis M."/>
            <person name="Gelbart W."/>
            <person name="Iyer V.N."/>
            <person name="Pollard D.A."/>
            <person name="Sackton T.B."/>
            <person name="Larracuente A.M."/>
            <person name="Singh N.D."/>
            <person name="Abad J.P."/>
            <person name="Abt D.N."/>
            <person name="Adryan B."/>
            <person name="Aguade M."/>
            <person name="Akashi H."/>
            <person name="Anderson W.W."/>
            <person name="Aquadro C.F."/>
            <person name="Ardell D.H."/>
            <person name="Arguello R."/>
            <person name="Artieri C.G."/>
            <person name="Barbash D.A."/>
            <person name="Barker D."/>
            <person name="Barsanti P."/>
            <person name="Batterham P."/>
            <person name="Batzoglou S."/>
            <person name="Begun D."/>
            <person name="Bhutkar A."/>
            <person name="Blanco E."/>
            <person name="Bosak S.A."/>
            <person name="Bradley R.K."/>
            <person name="Brand A.D."/>
            <person name="Brent M.R."/>
            <person name="Brooks A.N."/>
            <person name="Brown R.H."/>
            <person name="Butlin R.K."/>
            <person name="Caggese C."/>
            <person name="Calvi B.R."/>
            <person name="Bernardo de Carvalho A."/>
            <person name="Caspi A."/>
            <person name="Castrezana S."/>
            <person name="Celniker S.E."/>
            <person name="Chang J.L."/>
            <person name="Chapple C."/>
            <person name="Chatterji S."/>
            <person name="Chinwalla A."/>
            <person name="Civetta A."/>
            <person name="Clifton S.W."/>
            <person name="Comeron J.M."/>
            <person name="Costello J.C."/>
            <person name="Coyne J.A."/>
            <person name="Daub J."/>
            <person name="David R.G."/>
            <person name="Delcher A.L."/>
            <person name="Delehaunty K."/>
            <person name="Do C.B."/>
            <person name="Ebling H."/>
            <person name="Edwards K."/>
            <person name="Eickbush T."/>
            <person name="Evans J.D."/>
            <person name="Filipski A."/>
            <person name="Findeiss S."/>
            <person name="Freyhult E."/>
            <person name="Fulton L."/>
            <person name="Fulton R."/>
            <person name="Garcia A.C."/>
            <person name="Gardiner A."/>
            <person name="Garfield D.A."/>
            <person name="Garvin B.E."/>
            <person name="Gibson G."/>
            <person name="Gilbert D."/>
            <person name="Gnerre S."/>
            <person name="Godfrey J."/>
            <person name="Good R."/>
            <person name="Gotea V."/>
            <person name="Gravely B."/>
            <person name="Greenberg A.J."/>
            <person name="Griffiths-Jones S."/>
            <person name="Gross S."/>
            <person name="Guigo R."/>
            <person name="Gustafson E.A."/>
            <person name="Haerty W."/>
            <person name="Hahn M.W."/>
            <person name="Halligan D.L."/>
            <person name="Halpern A.L."/>
            <person name="Halter G.M."/>
            <person name="Han M.V."/>
            <person name="Heger A."/>
            <person name="Hillier L."/>
            <person name="Hinrichs A.S."/>
            <person name="Holmes I."/>
            <person name="Hoskins R.A."/>
            <person name="Hubisz M.J."/>
            <person name="Hultmark D."/>
            <person name="Huntley M.A."/>
            <person name="Jaffe D.B."/>
            <person name="Jagadeeshan S."/>
            <person name="Jeck W.R."/>
            <person name="Johnson J."/>
            <person name="Jones C.D."/>
            <person name="Jordan W.C."/>
            <person name="Karpen G.H."/>
            <person name="Kataoka E."/>
            <person name="Keightley P.D."/>
            <person name="Kheradpour P."/>
            <person name="Kirkness E.F."/>
            <person name="Koerich L.B."/>
            <person name="Kristiansen K."/>
            <person name="Kudrna D."/>
            <person name="Kulathinal R.J."/>
            <person name="Kumar S."/>
            <person name="Kwok R."/>
            <person name="Lander E."/>
            <person name="Langley C.H."/>
            <person name="Lapoint R."/>
            <person name="Lazzaro B.P."/>
            <person name="Lee S.J."/>
            <person name="Levesque L."/>
            <person name="Li R."/>
            <person name="Lin C.F."/>
            <person name="Lin M.F."/>
            <person name="Lindblad-Toh K."/>
            <person name="Llopart A."/>
            <person name="Long M."/>
            <person name="Low L."/>
            <person name="Lozovsky E."/>
            <person name="Lu J."/>
            <person name="Luo M."/>
            <person name="Machado C.A."/>
            <person name="Makalowski W."/>
            <person name="Marzo M."/>
            <person name="Matsuda M."/>
            <person name="Matzkin L."/>
            <person name="McAllister B."/>
            <person name="McBride C.S."/>
            <person name="McKernan B."/>
            <person name="McKernan K."/>
            <person name="Mendez-Lago M."/>
            <person name="Minx P."/>
            <person name="Mollenhauer M.U."/>
            <person name="Montooth K."/>
            <person name="Mount S.M."/>
            <person name="Mu X."/>
            <person name="Myers E."/>
            <person name="Negre B."/>
            <person name="Newfeld S."/>
            <person name="Nielsen R."/>
            <person name="Noor M.A."/>
            <person name="O'Grady P."/>
            <person name="Pachter L."/>
            <person name="Papaceit M."/>
            <person name="Parisi M.J."/>
            <person name="Parisi M."/>
            <person name="Parts L."/>
            <person name="Pedersen J.S."/>
            <person name="Pesole G."/>
            <person name="Phillippy A.M."/>
            <person name="Ponting C.P."/>
            <person name="Pop M."/>
            <person name="Porcelli D."/>
            <person name="Powell J.R."/>
            <person name="Prohaska S."/>
            <person name="Pruitt K."/>
            <person name="Puig M."/>
            <person name="Quesneville H."/>
            <person name="Ram K.R."/>
            <person name="Rand D."/>
            <person name="Rasmussen M.D."/>
            <person name="Reed L.K."/>
            <person name="Reenan R."/>
            <person name="Reily A."/>
            <person name="Remington K.A."/>
            <person name="Rieger T.T."/>
            <person name="Ritchie M.G."/>
            <person name="Robin C."/>
            <person name="Rogers Y.H."/>
            <person name="Rohde C."/>
            <person name="Rozas J."/>
            <person name="Rubenfield M.J."/>
            <person name="Ruiz A."/>
            <person name="Russo S."/>
            <person name="Salzberg S.L."/>
            <person name="Sanchez-Gracia A."/>
            <person name="Saranga D.J."/>
            <person name="Sato H."/>
            <person name="Schaeffer S.W."/>
            <person name="Schatz M.C."/>
            <person name="Schlenke T."/>
            <person name="Schwartz R."/>
            <person name="Segarra C."/>
            <person name="Singh R.S."/>
            <person name="Sirot L."/>
            <person name="Sirota M."/>
            <person name="Sisneros N.B."/>
            <person name="Smith C.D."/>
            <person name="Smith T.F."/>
            <person name="Spieth J."/>
            <person name="Stage D.E."/>
            <person name="Stark A."/>
            <person name="Stephan W."/>
            <person name="Strausberg R.L."/>
            <person name="Strempel S."/>
            <person name="Sturgill D."/>
            <person name="Sutton G."/>
            <person name="Sutton G.G."/>
            <person name="Tao W."/>
            <person name="Teichmann S."/>
            <person name="Tobari Y.N."/>
            <person name="Tomimura Y."/>
            <person name="Tsolas J.M."/>
            <person name="Valente V.L."/>
            <person name="Venter E."/>
            <person name="Venter J.C."/>
            <person name="Vicario S."/>
            <person name="Vieira F.G."/>
            <person name="Vilella A.J."/>
            <person name="Villasante A."/>
            <person name="Walenz B."/>
            <person name="Wang J."/>
            <person name="Wasserman M."/>
            <person name="Watts T."/>
            <person name="Wilson D."/>
            <person name="Wilson R.K."/>
            <person name="Wing R.A."/>
            <person name="Wolfner M.F."/>
            <person name="Wong A."/>
            <person name="Wong G.K."/>
            <person name="Wu C.I."/>
            <person name="Wu G."/>
            <person name="Yamamoto D."/>
            <person name="Yang H.P."/>
            <person name="Yang S.P."/>
            <person name="Yorke J.A."/>
            <person name="Yoshida K."/>
            <person name="Zdobnov E."/>
            <person name="Zhang P."/>
            <person name="Zhang Y."/>
            <person name="Zimin A.V."/>
            <person name="Baldwin J."/>
            <person name="Abdouelleil A."/>
            <person name="Abdulkadir J."/>
            <person name="Abebe A."/>
            <person name="Abera B."/>
            <person name="Abreu J."/>
            <person name="Acer S.C."/>
            <person name="Aftuck L."/>
            <person name="Alexander A."/>
            <person name="An P."/>
            <person name="Anderson E."/>
            <person name="Anderson S."/>
            <person name="Arachi H."/>
            <person name="Azer M."/>
            <person name="Bachantsang P."/>
            <person name="Barry A."/>
            <person name="Bayul T."/>
            <person name="Berlin A."/>
            <person name="Bessette D."/>
            <person name="Bloom T."/>
            <person name="Blye J."/>
            <person name="Boguslavskiy L."/>
            <person name="Bonnet C."/>
            <person name="Boukhgalter B."/>
            <person name="Bourzgui I."/>
            <person name="Brown A."/>
            <person name="Cahill P."/>
            <person name="Channer S."/>
            <person name="Cheshatsang Y."/>
            <person name="Chuda L."/>
            <person name="Citroen M."/>
            <person name="Collymore A."/>
            <person name="Cooke P."/>
            <person name="Costello M."/>
            <person name="D'Aco K."/>
            <person name="Daza R."/>
            <person name="De Haan G."/>
            <person name="DeGray S."/>
            <person name="DeMaso C."/>
            <person name="Dhargay N."/>
            <person name="Dooley K."/>
            <person name="Dooley E."/>
            <person name="Doricent M."/>
            <person name="Dorje P."/>
            <person name="Dorjee K."/>
            <person name="Dupes A."/>
            <person name="Elong R."/>
            <person name="Falk J."/>
            <person name="Farina A."/>
            <person name="Faro S."/>
            <person name="Ferguson D."/>
            <person name="Fisher S."/>
            <person name="Foley C.D."/>
            <person name="Franke A."/>
            <person name="Friedrich D."/>
            <person name="Gadbois L."/>
            <person name="Gearin G."/>
            <person name="Gearin C.R."/>
            <person name="Giannoukos G."/>
            <person name="Goode T."/>
            <person name="Graham J."/>
            <person name="Grandbois E."/>
            <person name="Grewal S."/>
            <person name="Gyaltsen K."/>
            <person name="Hafez N."/>
            <person name="Hagos B."/>
            <person name="Hall J."/>
            <person name="Henson C."/>
            <person name="Hollinger A."/>
            <person name="Honan T."/>
            <person name="Huard M.D."/>
            <person name="Hughes L."/>
            <person name="Hurhula B."/>
            <person name="Husby M.E."/>
            <person name="Kamat A."/>
            <person name="Kanga B."/>
            <person name="Kashin S."/>
            <person name="Khazanovich D."/>
            <person name="Kisner P."/>
            <person name="Lance K."/>
            <person name="Lara M."/>
            <person name="Lee W."/>
            <person name="Lennon N."/>
            <person name="Letendre F."/>
            <person name="LeVine R."/>
            <person name="Lipovsky A."/>
            <person name="Liu X."/>
            <person name="Liu J."/>
            <person name="Liu S."/>
            <person name="Lokyitsang T."/>
            <person name="Lokyitsang Y."/>
            <person name="Lubonja R."/>
            <person name="Lui A."/>
            <person name="MacDonald P."/>
            <person name="Magnisalis V."/>
            <person name="Maru K."/>
            <person name="Matthews C."/>
            <person name="McCusker W."/>
            <person name="McDonough S."/>
            <person name="Mehta T."/>
            <person name="Meldrim J."/>
            <person name="Meneus L."/>
            <person name="Mihai O."/>
            <person name="Mihalev A."/>
            <person name="Mihova T."/>
            <person name="Mittelman R."/>
            <person name="Mlenga V."/>
            <person name="Montmayeur A."/>
            <person name="Mulrain L."/>
            <person name="Navidi A."/>
            <person name="Naylor J."/>
            <person name="Negash T."/>
            <person name="Nguyen T."/>
            <person name="Nguyen N."/>
            <person name="Nicol R."/>
            <person name="Norbu C."/>
            <person name="Norbu N."/>
            <person name="Novod N."/>
            <person name="O'Neill B."/>
            <person name="Osman S."/>
            <person name="Markiewicz E."/>
            <person name="Oyono O.L."/>
            <person name="Patti C."/>
            <person name="Phunkhang P."/>
            <person name="Pierre F."/>
            <person name="Priest M."/>
            <person name="Raghuraman S."/>
            <person name="Rege F."/>
            <person name="Reyes R."/>
            <person name="Rise C."/>
            <person name="Rogov P."/>
            <person name="Ross K."/>
            <person name="Ryan E."/>
            <person name="Settipalli S."/>
            <person name="Shea T."/>
            <person name="Sherpa N."/>
            <person name="Shi L."/>
            <person name="Shih D."/>
            <person name="Sparrow T."/>
            <person name="Spaulding J."/>
            <person name="Stalker J."/>
            <person name="Stange-Thomann N."/>
            <person name="Stavropoulos S."/>
            <person name="Stone C."/>
            <person name="Strader C."/>
            <person name="Tesfaye S."/>
            <person name="Thomson T."/>
            <person name="Thoulutsang Y."/>
            <person name="Thoulutsang D."/>
            <person name="Topham K."/>
            <person name="Topping I."/>
            <person name="Tsamla T."/>
            <person name="Vassiliev H."/>
            <person name="Vo A."/>
            <person name="Wangchuk T."/>
            <person name="Wangdi T."/>
            <person name="Weiand M."/>
            <person name="Wilkinson J."/>
            <person name="Wilson A."/>
            <person name="Yadav S."/>
            <person name="Young G."/>
            <person name="Yu Q."/>
            <person name="Zembek L."/>
            <person name="Zhong D."/>
            <person name="Zimmer A."/>
            <person name="Zwirko Z."/>
            <person name="Jaffe D.B."/>
            <person name="Alvarez P."/>
            <person name="Brockman W."/>
            <person name="Butler J."/>
            <person name="Chin C."/>
            <person name="Gnerre S."/>
            <person name="Grabherr M."/>
            <person name="Kleber M."/>
            <person name="Mauceli E."/>
            <person name="MacCallum I."/>
        </authorList>
    </citation>
    <scope>NUCLEOTIDE SEQUENCE [LARGE SCALE GENOMIC DNA]</scope>
    <source>
        <strain evidence="6">Tucson 15287-2541.00</strain>
    </source>
</reference>
<dbReference type="PANTHER" id="PTHR15481">
    <property type="entry name" value="RIBONUCLEIC ACID BINDING PROTEIN S1"/>
    <property type="match status" value="1"/>
</dbReference>
<feature type="region of interest" description="Disordered" evidence="3">
    <location>
        <begin position="515"/>
        <end position="571"/>
    </location>
</feature>
<dbReference type="InterPro" id="IPR003107">
    <property type="entry name" value="HAT"/>
</dbReference>
<feature type="domain" description="RRM" evidence="4">
    <location>
        <begin position="579"/>
        <end position="656"/>
    </location>
</feature>
<feature type="compositionally biased region" description="Low complexity" evidence="3">
    <location>
        <begin position="718"/>
        <end position="730"/>
    </location>
</feature>
<evidence type="ECO:0000256" key="2">
    <source>
        <dbReference type="PROSITE-ProRule" id="PRU00176"/>
    </source>
</evidence>
<feature type="compositionally biased region" description="Basic and acidic residues" evidence="3">
    <location>
        <begin position="743"/>
        <end position="755"/>
    </location>
</feature>
<feature type="compositionally biased region" description="Low complexity" evidence="3">
    <location>
        <begin position="36"/>
        <end position="57"/>
    </location>
</feature>
<dbReference type="eggNOG" id="KOG0128">
    <property type="taxonomic scope" value="Eukaryota"/>
</dbReference>
<dbReference type="HOGENOM" id="CLU_361804_0_0_1"/>
<dbReference type="PhylomeDB" id="B4K261"/>
<evidence type="ECO:0000313" key="5">
    <source>
        <dbReference type="EMBL" id="EDW05190.1"/>
    </source>
</evidence>
<dbReference type="GO" id="GO:0005737">
    <property type="term" value="C:cytoplasm"/>
    <property type="evidence" value="ECO:0007669"/>
    <property type="project" value="TreeGrafter"/>
</dbReference>
<dbReference type="GO" id="GO:0005654">
    <property type="term" value="C:nucleoplasm"/>
    <property type="evidence" value="ECO:0007669"/>
    <property type="project" value="TreeGrafter"/>
</dbReference>
<dbReference type="SMART" id="SM00360">
    <property type="entry name" value="RRM"/>
    <property type="match status" value="1"/>
</dbReference>
<feature type="compositionally biased region" description="Polar residues" evidence="3">
    <location>
        <begin position="691"/>
        <end position="701"/>
    </location>
</feature>
<dbReference type="OrthoDB" id="360390at2759"/>
<evidence type="ECO:0000256" key="1">
    <source>
        <dbReference type="ARBA" id="ARBA00022884"/>
    </source>
</evidence>
<feature type="compositionally biased region" description="Low complexity" evidence="3">
    <location>
        <begin position="663"/>
        <end position="684"/>
    </location>
</feature>
<feature type="compositionally biased region" description="Basic and acidic residues" evidence="3">
    <location>
        <begin position="763"/>
        <end position="773"/>
    </location>
</feature>
<feature type="compositionally biased region" description="Acidic residues" evidence="3">
    <location>
        <begin position="58"/>
        <end position="68"/>
    </location>
</feature>
<dbReference type="InterPro" id="IPR011990">
    <property type="entry name" value="TPR-like_helical_dom_sf"/>
</dbReference>
<dbReference type="PANTHER" id="PTHR15481:SF0">
    <property type="entry name" value="LD23870P-RELATED"/>
    <property type="match status" value="1"/>
</dbReference>